<protein>
    <recommendedName>
        <fullName evidence="3">Lipoprotein</fullName>
    </recommendedName>
</protein>
<proteinExistence type="predicted"/>
<dbReference type="RefSeq" id="WP_143140914.1">
    <property type="nucleotide sequence ID" value="NZ_FOMX01000019.1"/>
</dbReference>
<reference evidence="2" key="1">
    <citation type="submission" date="2016-10" db="EMBL/GenBank/DDBJ databases">
        <authorList>
            <person name="Varghese N."/>
            <person name="Submissions S."/>
        </authorList>
    </citation>
    <scope>NUCLEOTIDE SEQUENCE [LARGE SCALE GENOMIC DNA]</scope>
    <source>
        <strain evidence="2">ATCC 25963</strain>
    </source>
</reference>
<evidence type="ECO:0000313" key="1">
    <source>
        <dbReference type="EMBL" id="SFE77241.1"/>
    </source>
</evidence>
<name>A0A1I2D9Y5_9BACT</name>
<dbReference type="EMBL" id="FOMX01000019">
    <property type="protein sequence ID" value="SFE77241.1"/>
    <property type="molecule type" value="Genomic_DNA"/>
</dbReference>
<organism evidence="1 2">
    <name type="scientific">Nannocystis exedens</name>
    <dbReference type="NCBI Taxonomy" id="54"/>
    <lineage>
        <taxon>Bacteria</taxon>
        <taxon>Pseudomonadati</taxon>
        <taxon>Myxococcota</taxon>
        <taxon>Polyangia</taxon>
        <taxon>Nannocystales</taxon>
        <taxon>Nannocystaceae</taxon>
        <taxon>Nannocystis</taxon>
    </lineage>
</organism>
<evidence type="ECO:0008006" key="3">
    <source>
        <dbReference type="Google" id="ProtNLM"/>
    </source>
</evidence>
<gene>
    <name evidence="1" type="ORF">SAMN02745121_05476</name>
</gene>
<sequence>MLKRSSLALALLAVACATNPDGGRLHEVPKGLVHVVFAGIDSAPHESLSWREALRLQERAREELQRTAREEGHVAWFFHAFDDDDLVFILARWHPGHIGGTYEVTARYTVPRTRRGERMLGVADEIAEYEKGVGKIHAGMSLAEVEAVRGKPDQLVELGPFGAFDIIYPDLCVRFLEGRAAHLWSPERCRP</sequence>
<accession>A0A1I2D9Y5</accession>
<dbReference type="PROSITE" id="PS51257">
    <property type="entry name" value="PROKAR_LIPOPROTEIN"/>
    <property type="match status" value="1"/>
</dbReference>
<evidence type="ECO:0000313" key="2">
    <source>
        <dbReference type="Proteomes" id="UP000199400"/>
    </source>
</evidence>
<keyword evidence="2" id="KW-1185">Reference proteome</keyword>
<dbReference type="Proteomes" id="UP000199400">
    <property type="component" value="Unassembled WGS sequence"/>
</dbReference>
<dbReference type="AlphaFoldDB" id="A0A1I2D9Y5"/>